<name>A0A9W8NIS0_9PEZI</name>
<gene>
    <name evidence="2" type="ORF">NPX13_g3140</name>
</gene>
<evidence type="ECO:0000313" key="3">
    <source>
        <dbReference type="Proteomes" id="UP001148614"/>
    </source>
</evidence>
<dbReference type="AlphaFoldDB" id="A0A9W8NIS0"/>
<dbReference type="VEuPathDB" id="FungiDB:F4678DRAFT_444592"/>
<accession>A0A9W8NIS0</accession>
<feature type="compositionally biased region" description="Basic and acidic residues" evidence="1">
    <location>
        <begin position="1"/>
        <end position="15"/>
    </location>
</feature>
<dbReference type="EMBL" id="JANPWZ010000372">
    <property type="protein sequence ID" value="KAJ3577430.1"/>
    <property type="molecule type" value="Genomic_DNA"/>
</dbReference>
<feature type="compositionally biased region" description="Basic residues" evidence="1">
    <location>
        <begin position="336"/>
        <end position="351"/>
    </location>
</feature>
<comment type="caution">
    <text evidence="2">The sequence shown here is derived from an EMBL/GenBank/DDBJ whole genome shotgun (WGS) entry which is preliminary data.</text>
</comment>
<feature type="compositionally biased region" description="Basic and acidic residues" evidence="1">
    <location>
        <begin position="319"/>
        <end position="335"/>
    </location>
</feature>
<feature type="compositionally biased region" description="Acidic residues" evidence="1">
    <location>
        <begin position="256"/>
        <end position="279"/>
    </location>
</feature>
<feature type="compositionally biased region" description="Basic residues" evidence="1">
    <location>
        <begin position="16"/>
        <end position="36"/>
    </location>
</feature>
<feature type="compositionally biased region" description="Basic residues" evidence="1">
    <location>
        <begin position="78"/>
        <end position="98"/>
    </location>
</feature>
<feature type="region of interest" description="Disordered" evidence="1">
    <location>
        <begin position="1"/>
        <end position="387"/>
    </location>
</feature>
<keyword evidence="3" id="KW-1185">Reference proteome</keyword>
<organism evidence="2 3">
    <name type="scientific">Xylaria arbuscula</name>
    <dbReference type="NCBI Taxonomy" id="114810"/>
    <lineage>
        <taxon>Eukaryota</taxon>
        <taxon>Fungi</taxon>
        <taxon>Dikarya</taxon>
        <taxon>Ascomycota</taxon>
        <taxon>Pezizomycotina</taxon>
        <taxon>Sordariomycetes</taxon>
        <taxon>Xylariomycetidae</taxon>
        <taxon>Xylariales</taxon>
        <taxon>Xylariaceae</taxon>
        <taxon>Xylaria</taxon>
    </lineage>
</organism>
<evidence type="ECO:0000313" key="2">
    <source>
        <dbReference type="EMBL" id="KAJ3577430.1"/>
    </source>
</evidence>
<feature type="compositionally biased region" description="Low complexity" evidence="1">
    <location>
        <begin position="55"/>
        <end position="71"/>
    </location>
</feature>
<reference evidence="2" key="1">
    <citation type="submission" date="2022-07" db="EMBL/GenBank/DDBJ databases">
        <title>Genome Sequence of Xylaria arbuscula.</title>
        <authorList>
            <person name="Buettner E."/>
        </authorList>
    </citation>
    <scope>NUCLEOTIDE SEQUENCE</scope>
    <source>
        <strain evidence="2">VT107</strain>
    </source>
</reference>
<dbReference type="Proteomes" id="UP001148614">
    <property type="component" value="Unassembled WGS sequence"/>
</dbReference>
<feature type="region of interest" description="Disordered" evidence="1">
    <location>
        <begin position="791"/>
        <end position="815"/>
    </location>
</feature>
<feature type="compositionally biased region" description="Acidic residues" evidence="1">
    <location>
        <begin position="102"/>
        <end position="132"/>
    </location>
</feature>
<protein>
    <submittedName>
        <fullName evidence="2">Uncharacterized protein</fullName>
    </submittedName>
</protein>
<sequence length="912" mass="103537">MDQGSSHEENREREKKKGGRPRKRGGPGVKRGRPRKHEGGLYQARGLRAPKKKFTAAPTTVETRTTTGALTPLDYSRKAFKGKKAKPVRPRGRPRTRRPPSEDEEEEEEDSEDEEENEENQENQEDPYEEYECGSWGFSSGDDEESHENLDQEGTVIQEIADSASGDNPASASRPHRPRHPRQSWQLDDPFDVSSHPLPNDDASDATLGGRSLGVSANNDQESPAEQSKSPRKRPPPSSSSPKRSSKRRNVIISSDESDDTSQDLDEGPSGFIDDEELEDMKTHLPRFRTARGEKTDEDQAAYWRNSPVQQSHSSRRPRSIDRRTDVTNSSDERASHRKPGGVKIQRRQSITRRVEMSSSSGDQNPADGGGFLDAPAEDGGGGALETDIRPSLSIASLSGNQNVDEKLRKFGISAEEILSKRIGNLFPAPWSYTQGVRGSIWTNEMEAEFSKFWVQDEHPDRFVAGLQAQADELELWKMLLIRYDCIPPHLFTHGLRLGVDCYETPGSLMLSSQASTLLMRICSHLIWNNREIEGLRMALQVAAMLSVDGHPEPPGDLYGVWWRTGLGGRPTTFSHLAESLQNHIRPNEDKDEAKNVLFILTVPIMEDFLAVLDRYNLSVYLWPTEWWVSAFRDLYHEILPDVEPRDFSQLSEIKWSLEMCELRDVEIRKILRALGEDMFLFDEMYNYETPLHFTQSDADEDCLPVPPGEVMDLRRRILWRLDREDNQRYDDLEGLSNRLMMMALPIKAIFAQVKEVCMPDAPEQHEELEQPMEPLTQASVHTEPAMAEEIGQATNSSSEKRQSPRGRPPPLKCKCSDEVWKKGIDKREEKMKAAAQRPDQILCHFLRTVGDTSDRLGRTSYGGTTTIHEITRFAAMERFRANQQSDDGNAQPNRYCWAIREPFEDVEFDKP</sequence>
<feature type="compositionally biased region" description="Polar residues" evidence="1">
    <location>
        <begin position="215"/>
        <end position="227"/>
    </location>
</feature>
<evidence type="ECO:0000256" key="1">
    <source>
        <dbReference type="SAM" id="MobiDB-lite"/>
    </source>
</evidence>
<proteinExistence type="predicted"/>